<dbReference type="RefSeq" id="WP_148689593.1">
    <property type="nucleotide sequence ID" value="NZ_LT671858.1"/>
</dbReference>
<reference evidence="1 2" key="1">
    <citation type="submission" date="2016-04" db="EMBL/GenBank/DDBJ databases">
        <authorList>
            <person name="Evans L.H."/>
            <person name="Alamgir A."/>
            <person name="Owens N."/>
            <person name="Weber N.D."/>
            <person name="Virtaneva K."/>
            <person name="Barbian K."/>
            <person name="Babar A."/>
            <person name="Rosenke K."/>
        </authorList>
    </citation>
    <scope>NUCLEOTIDE SEQUENCE [LARGE SCALE GENOMIC DNA]</scope>
    <source>
        <strain evidence="2">S5(T) (JCM 30642 \VKM B-2941)</strain>
    </source>
</reference>
<evidence type="ECO:0000313" key="1">
    <source>
        <dbReference type="EMBL" id="SIM49330.1"/>
    </source>
</evidence>
<dbReference type="Proteomes" id="UP000195607">
    <property type="component" value="Chromosome I"/>
</dbReference>
<proteinExistence type="predicted"/>
<organism evidence="1 2">
    <name type="scientific">Cuniculiplasma divulgatum</name>
    <dbReference type="NCBI Taxonomy" id="1673428"/>
    <lineage>
        <taxon>Archaea</taxon>
        <taxon>Methanobacteriati</taxon>
        <taxon>Thermoplasmatota</taxon>
        <taxon>Thermoplasmata</taxon>
        <taxon>Thermoplasmatales</taxon>
        <taxon>Cuniculiplasmataceae</taxon>
        <taxon>Cuniculiplasma</taxon>
    </lineage>
</organism>
<evidence type="ECO:0000313" key="2">
    <source>
        <dbReference type="Proteomes" id="UP000195607"/>
    </source>
</evidence>
<dbReference type="GeneID" id="41587904"/>
<gene>
    <name evidence="1" type="ORF">CSP5_0616</name>
</gene>
<name>A0A1N5TLL1_9ARCH</name>
<protein>
    <submittedName>
        <fullName evidence="1">Uncharacterized protein</fullName>
    </submittedName>
</protein>
<dbReference type="AlphaFoldDB" id="A0A1N5TLL1"/>
<dbReference type="EMBL" id="LT671858">
    <property type="protein sequence ID" value="SIM49330.1"/>
    <property type="molecule type" value="Genomic_DNA"/>
</dbReference>
<accession>A0A1N5TLL1</accession>
<sequence>MILHGNLKGLQGSTASVNYIGPKNAPYKLTGEFQRIAFNRIILDGLKSGRTHRIPLERVISIAELDSDFKILNFLQDGSGAALSLKEEVNRNE</sequence>